<dbReference type="EMBL" id="HG994583">
    <property type="protein sequence ID" value="CAF2931961.1"/>
    <property type="molecule type" value="Genomic_DNA"/>
</dbReference>
<protein>
    <submittedName>
        <fullName evidence="1">(salmon louse) hypothetical protein</fullName>
    </submittedName>
</protein>
<name>A0A7R8H806_LEPSM</name>
<keyword evidence="2" id="KW-1185">Reference proteome</keyword>
<accession>A0A7R8H806</accession>
<organism evidence="1 2">
    <name type="scientific">Lepeophtheirus salmonis</name>
    <name type="common">Salmon louse</name>
    <name type="synonym">Caligus salmonis</name>
    <dbReference type="NCBI Taxonomy" id="72036"/>
    <lineage>
        <taxon>Eukaryota</taxon>
        <taxon>Metazoa</taxon>
        <taxon>Ecdysozoa</taxon>
        <taxon>Arthropoda</taxon>
        <taxon>Crustacea</taxon>
        <taxon>Multicrustacea</taxon>
        <taxon>Hexanauplia</taxon>
        <taxon>Copepoda</taxon>
        <taxon>Siphonostomatoida</taxon>
        <taxon>Caligidae</taxon>
        <taxon>Lepeophtheirus</taxon>
    </lineage>
</organism>
<dbReference type="Proteomes" id="UP000675881">
    <property type="component" value="Chromosome 4"/>
</dbReference>
<proteinExistence type="predicted"/>
<gene>
    <name evidence="1" type="ORF">LSAA_9249</name>
</gene>
<evidence type="ECO:0000313" key="2">
    <source>
        <dbReference type="Proteomes" id="UP000675881"/>
    </source>
</evidence>
<evidence type="ECO:0000313" key="1">
    <source>
        <dbReference type="EMBL" id="CAF2931961.1"/>
    </source>
</evidence>
<reference evidence="1" key="1">
    <citation type="submission" date="2021-02" db="EMBL/GenBank/DDBJ databases">
        <authorList>
            <person name="Bekaert M."/>
        </authorList>
    </citation>
    <scope>NUCLEOTIDE SEQUENCE</scope>
    <source>
        <strain evidence="1">IoA-00</strain>
    </source>
</reference>
<sequence>MGELIDFDYKRLLSLAGILKLVELLLCFICLVVATAGIEFGPLPWHYDNIDANWLIISTSVFSFVIILIQIVLILCGEIGTLQILIYSVLLAILNLASSIAALDTGTRSGEKALGSFQLFSSVAFIMEASTFITLTCKYYRCRITVSQVTASGDEHGIVLSSSGRGDSSCSFPPCGSARKTSHNDELYASDPYIDERFQKREVSFLTSQRGCLLDRYGGIWIQYICMKSLRCGSRRPNEQVSRISMVLRIVMVWFGSVYG</sequence>
<dbReference type="AlphaFoldDB" id="A0A7R8H806"/>